<dbReference type="HOGENOM" id="CLU_000680_23_3_1"/>
<protein>
    <submittedName>
        <fullName evidence="4">Reverse transcriptase, putative</fullName>
    </submittedName>
</protein>
<dbReference type="GO" id="GO:0004523">
    <property type="term" value="F:RNA-DNA hybrid ribonuclease activity"/>
    <property type="evidence" value="ECO:0007669"/>
    <property type="project" value="InterPro"/>
</dbReference>
<keyword evidence="4" id="KW-0808">Transferase</keyword>
<dbReference type="CDD" id="cd01650">
    <property type="entry name" value="RT_nLTR_like"/>
    <property type="match status" value="1"/>
</dbReference>
<dbReference type="Pfam" id="PF00075">
    <property type="entry name" value="RNase_H"/>
    <property type="match status" value="1"/>
</dbReference>
<sequence>MAGSPNAPQLGLQPSTIRDHAIQLEADIRALKEYRVNPVGKNCTPNWNMIEPLLESFISYLQKTQDLPTTSELTAAVHATARTQQILSKDVTEIKNFLAAPARKSTIPSYAQVLKDPYVVKPTMQTRPSMGYQEILVKLNPTDVERQAQRATAEEIKQKINNALANHEDPNLKKTQILAVKRHPSGDLTLFTSDRGSIELIIAHREDWQKILGEKAEVKVPSYGIIIYGLKRNLGEKRASTMVVEFDREEDADHAIKNGIVFGSIQCEDRKEELARIEERRINMPRTHKEAALRRENFTGKPEQSRETHRGAKENSRAIGVAATLNAPGNQKRGRSPRKITRIDGNQGTGDTTRRILTVLQYNVNKSRERVMAPLLANENVWKYDIIAIQEPWRNHQLRGAWTHTHHTPDLDTLHLQFKNGKEARTVHIHNIYNPVESQNENQPSTLPDLRKALESDREGEHLLIGDFNLHHPMWGGVQSRKTSEGATDLLELITDYHLELLLPVGTKTRQDNGEPSTIDLVFGTWLLLESIISCGLAGNDLNHDSNHLPITTLLSLTTTRHPERKRRLWNQLREKDFREEVRKNLQTDKRLDGSKDIDEQVNHIVQTIDKAIEHHCPESQVCPRSVPGWTPEIKAAQMHARRLRRQFQLLRTKEAWEEYRAARNLKGRLIKKLLRKNHWERIQEATETQSGLWRLAKWARNHLGPMKTQTEDKIALLKENFFPRMKEADLSDLQDYIYPDPVDWPPFTPREVQVALSSVVTRKAPGPDGIPNLVLKILKDILWPILTPLFNACITFGYCPEHFKMAEIVALCKPGQEDYTQVKSYRPVALLNTLGKILEKIIARRLSALAEWYSLLPLTYMGGRKGISTDHALHWLMEKINIELNGKVYRGVVSTLPLDAPGAFDNVSHPRLLHNLRKRRIDPRVVSWIASFLTERRTTIKLREATSGILNVETGIPQGSPLSPILYLFFNSDLIEKCHNPSNNTGAVGWIDDVNIITWGSSTEENCRKLEIIYEQCKKWEEKHASKFNPKKFKLIHLPSKYSKTTDKERPVWLDGREVKLVPKCCILGLIIDNKLNWNGHIEHIETKMTKSLGALSSLAGSTWGTGYKGLRQVYQATILPQITYAASIWYAPLNSEDNHREKAVGKLEAIQKKAARIIIGAFKTVSGAALDIEAFLLPIRIHLNKITAETYLRIRSTPSYKTLEQSWREGIWDGYLKGWHNLPSRWGPLERHKHRAINGKVGVSAVQYGLSVTRQTFVGRTPEANVFLAELVGIHMALEMVQQRIVRKMIIFYDSQAAIQAIDGAQKTGQQILGSIAEKWDELRSQGVQVTIHWIPAHQGIEGNERADIAAKEATGWRLVRNNRGRQVPLDMDSTAPRLVGLQQPLSALKRDLKTLAYKQWEQNWQQNQRGRTLFRVVDKPSKKNIELHTRLSRPLSSILTQMRTGNISLRHFLYKRKIPGIDNGECQCQRGAQTVTHILLSCPRFKEERNAWKNEGTWSSNTRKILSEGKYAVRAAKFMLETKLLGQFGSIDLDI</sequence>
<evidence type="ECO:0000259" key="2">
    <source>
        <dbReference type="PROSITE" id="PS50878"/>
    </source>
</evidence>
<dbReference type="SUPFAM" id="SSF56219">
    <property type="entry name" value="DNase I-like"/>
    <property type="match status" value="1"/>
</dbReference>
<keyword evidence="4" id="KW-0695">RNA-directed DNA polymerase</keyword>
<keyword evidence="5" id="KW-1185">Reference proteome</keyword>
<dbReference type="GO" id="GO:0003964">
    <property type="term" value="F:RNA-directed DNA polymerase activity"/>
    <property type="evidence" value="ECO:0007669"/>
    <property type="project" value="UniProtKB-KW"/>
</dbReference>
<dbReference type="SUPFAM" id="SSF56672">
    <property type="entry name" value="DNA/RNA polymerases"/>
    <property type="match status" value="1"/>
</dbReference>
<dbReference type="Pfam" id="PF14529">
    <property type="entry name" value="Exo_endo_phos_2"/>
    <property type="match status" value="1"/>
</dbReference>
<dbReference type="SUPFAM" id="SSF53098">
    <property type="entry name" value="Ribonuclease H-like"/>
    <property type="match status" value="1"/>
</dbReference>
<accession>B8MCQ9</accession>
<feature type="domain" description="Reverse transcriptase" evidence="2">
    <location>
        <begin position="793"/>
        <end position="1084"/>
    </location>
</feature>
<dbReference type="EMBL" id="EQ962655">
    <property type="protein sequence ID" value="EED18961.1"/>
    <property type="molecule type" value="Genomic_DNA"/>
</dbReference>
<dbReference type="PANTHER" id="PTHR33481:SF1">
    <property type="entry name" value="ENDONUCLEASE_EXONUCLEASE_PHOSPHATASE DOMAIN-CONTAINING PROTEIN-RELATED"/>
    <property type="match status" value="1"/>
</dbReference>
<dbReference type="PANTHER" id="PTHR33481">
    <property type="entry name" value="REVERSE TRANSCRIPTASE"/>
    <property type="match status" value="1"/>
</dbReference>
<feature type="region of interest" description="Disordered" evidence="1">
    <location>
        <begin position="295"/>
        <end position="351"/>
    </location>
</feature>
<dbReference type="OrthoDB" id="4500858at2759"/>
<dbReference type="GO" id="GO:0003676">
    <property type="term" value="F:nucleic acid binding"/>
    <property type="evidence" value="ECO:0007669"/>
    <property type="project" value="InterPro"/>
</dbReference>
<name>B8MCQ9_TALSN</name>
<dbReference type="Pfam" id="PF00078">
    <property type="entry name" value="RVT_1"/>
    <property type="match status" value="1"/>
</dbReference>
<dbReference type="InterPro" id="IPR036691">
    <property type="entry name" value="Endo/exonu/phosph_ase_sf"/>
</dbReference>
<keyword evidence="4" id="KW-0548">Nucleotidyltransferase</keyword>
<proteinExistence type="predicted"/>
<dbReference type="InterPro" id="IPR000477">
    <property type="entry name" value="RT_dom"/>
</dbReference>
<dbReference type="CDD" id="cd09276">
    <property type="entry name" value="Rnase_HI_RT_non_LTR"/>
    <property type="match status" value="1"/>
</dbReference>
<dbReference type="InterPro" id="IPR043502">
    <property type="entry name" value="DNA/RNA_pol_sf"/>
</dbReference>
<evidence type="ECO:0000256" key="1">
    <source>
        <dbReference type="SAM" id="MobiDB-lite"/>
    </source>
</evidence>
<feature type="compositionally biased region" description="Basic and acidic residues" evidence="1">
    <location>
        <begin position="295"/>
        <end position="316"/>
    </location>
</feature>
<dbReference type="OMA" id="IVERANW"/>
<evidence type="ECO:0000313" key="5">
    <source>
        <dbReference type="Proteomes" id="UP000001745"/>
    </source>
</evidence>
<dbReference type="InterPro" id="IPR005135">
    <property type="entry name" value="Endo/exonuclease/phosphatase"/>
</dbReference>
<feature type="domain" description="RNase H type-1" evidence="3">
    <location>
        <begin position="1206"/>
        <end position="1358"/>
    </location>
</feature>
<dbReference type="Gene3D" id="3.30.420.10">
    <property type="entry name" value="Ribonuclease H-like superfamily/Ribonuclease H"/>
    <property type="match status" value="1"/>
</dbReference>
<evidence type="ECO:0000259" key="3">
    <source>
        <dbReference type="PROSITE" id="PS50879"/>
    </source>
</evidence>
<dbReference type="VEuPathDB" id="FungiDB:TSTA_126690"/>
<dbReference type="eggNOG" id="KOG1075">
    <property type="taxonomic scope" value="Eukaryota"/>
</dbReference>
<dbReference type="InterPro" id="IPR012337">
    <property type="entry name" value="RNaseH-like_sf"/>
</dbReference>
<organism evidence="4 5">
    <name type="scientific">Talaromyces stipitatus (strain ATCC 10500 / CBS 375.48 / QM 6759 / NRRL 1006)</name>
    <name type="common">Penicillium stipitatum</name>
    <dbReference type="NCBI Taxonomy" id="441959"/>
    <lineage>
        <taxon>Eukaryota</taxon>
        <taxon>Fungi</taxon>
        <taxon>Dikarya</taxon>
        <taxon>Ascomycota</taxon>
        <taxon>Pezizomycotina</taxon>
        <taxon>Eurotiomycetes</taxon>
        <taxon>Eurotiomycetidae</taxon>
        <taxon>Eurotiales</taxon>
        <taxon>Trichocomaceae</taxon>
        <taxon>Talaromyces</taxon>
        <taxon>Talaromyces sect. Talaromyces</taxon>
    </lineage>
</organism>
<gene>
    <name evidence="4" type="ORF">TSTA_126690</name>
</gene>
<dbReference type="InterPro" id="IPR036397">
    <property type="entry name" value="RNaseH_sf"/>
</dbReference>
<dbReference type="RefSeq" id="XP_002482953.1">
    <property type="nucleotide sequence ID" value="XM_002482908.1"/>
</dbReference>
<evidence type="ECO:0000313" key="4">
    <source>
        <dbReference type="EMBL" id="EED18961.1"/>
    </source>
</evidence>
<dbReference type="Proteomes" id="UP000001745">
    <property type="component" value="Unassembled WGS sequence"/>
</dbReference>
<dbReference type="InterPro" id="IPR002156">
    <property type="entry name" value="RNaseH_domain"/>
</dbReference>
<dbReference type="PROSITE" id="PS50878">
    <property type="entry name" value="RT_POL"/>
    <property type="match status" value="1"/>
</dbReference>
<reference evidence="5" key="1">
    <citation type="journal article" date="2015" name="Genome Announc.">
        <title>Genome sequence of the AIDS-associated pathogen Penicillium marneffei (ATCC18224) and its near taxonomic relative Talaromyces stipitatus (ATCC10500).</title>
        <authorList>
            <person name="Nierman W.C."/>
            <person name="Fedorova-Abrams N.D."/>
            <person name="Andrianopoulos A."/>
        </authorList>
    </citation>
    <scope>NUCLEOTIDE SEQUENCE [LARGE SCALE GENOMIC DNA]</scope>
    <source>
        <strain evidence="5">ATCC 10500 / CBS 375.48 / QM 6759 / NRRL 1006</strain>
    </source>
</reference>
<dbReference type="InParanoid" id="B8MCQ9"/>
<dbReference type="PROSITE" id="PS50879">
    <property type="entry name" value="RNASE_H_1"/>
    <property type="match status" value="1"/>
</dbReference>
<dbReference type="GeneID" id="8099096"/>
<dbReference type="STRING" id="441959.B8MCQ9"/>
<dbReference type="PhylomeDB" id="B8MCQ9"/>
<dbReference type="Gene3D" id="3.60.10.10">
    <property type="entry name" value="Endonuclease/exonuclease/phosphatase"/>
    <property type="match status" value="1"/>
</dbReference>